<evidence type="ECO:0008006" key="4">
    <source>
        <dbReference type="Google" id="ProtNLM"/>
    </source>
</evidence>
<evidence type="ECO:0000256" key="1">
    <source>
        <dbReference type="SAM" id="SignalP"/>
    </source>
</evidence>
<accession>A0AAW4XYI0</accession>
<dbReference type="AlphaFoldDB" id="A0AAW4XYI0"/>
<dbReference type="EMBL" id="JAJNCT010000013">
    <property type="protein sequence ID" value="MCD2166068.1"/>
    <property type="molecule type" value="Genomic_DNA"/>
</dbReference>
<dbReference type="RefSeq" id="WP_230775513.1">
    <property type="nucleotide sequence ID" value="NZ_JAJNCT010000013.1"/>
</dbReference>
<evidence type="ECO:0000313" key="2">
    <source>
        <dbReference type="EMBL" id="MCD2166068.1"/>
    </source>
</evidence>
<feature type="chain" id="PRO_5043498664" description="DUF1795 domain-containing protein" evidence="1">
    <location>
        <begin position="22"/>
        <end position="181"/>
    </location>
</feature>
<gene>
    <name evidence="2" type="ORF">LPW39_13095</name>
</gene>
<dbReference type="PROSITE" id="PS51257">
    <property type="entry name" value="PROKAR_LIPOPROTEIN"/>
    <property type="match status" value="1"/>
</dbReference>
<protein>
    <recommendedName>
        <fullName evidence="4">DUF1795 domain-containing protein</fullName>
    </recommendedName>
</protein>
<comment type="caution">
    <text evidence="2">The sequence shown here is derived from an EMBL/GenBank/DDBJ whole genome shotgun (WGS) entry which is preliminary data.</text>
</comment>
<feature type="signal peptide" evidence="1">
    <location>
        <begin position="1"/>
        <end position="21"/>
    </location>
</feature>
<sequence>MPLARCLILTTALLLAACSPALNWRVVALADAPLDLMLPCKPDRAVRDLAWGRQTLAVSMVGCQAEGATYALAHVALTRPQDAATVMADWQKALHQQLQLADAWQPLPGQAFVLPGTLELPQARQLQWQGRNGTGQPVYANARWFARTEGQQVRVYQAMVLSPAPLADGVLQSFVKGLQLR</sequence>
<dbReference type="Proteomes" id="UP001199260">
    <property type="component" value="Unassembled WGS sequence"/>
</dbReference>
<reference evidence="2 3" key="1">
    <citation type="submission" date="2021-11" db="EMBL/GenBank/DDBJ databases">
        <title>Genome sequence.</title>
        <authorList>
            <person name="Sun Q."/>
        </authorList>
    </citation>
    <scope>NUCLEOTIDE SEQUENCE [LARGE SCALE GENOMIC DNA]</scope>
    <source>
        <strain evidence="2 3">KCTC 12005</strain>
    </source>
</reference>
<organism evidence="2 3">
    <name type="scientific">Comamonas koreensis</name>
    <dbReference type="NCBI Taxonomy" id="160825"/>
    <lineage>
        <taxon>Bacteria</taxon>
        <taxon>Pseudomonadati</taxon>
        <taxon>Pseudomonadota</taxon>
        <taxon>Betaproteobacteria</taxon>
        <taxon>Burkholderiales</taxon>
        <taxon>Comamonadaceae</taxon>
        <taxon>Comamonas</taxon>
    </lineage>
</organism>
<name>A0AAW4XYI0_9BURK</name>
<proteinExistence type="predicted"/>
<keyword evidence="1" id="KW-0732">Signal</keyword>
<keyword evidence="3" id="KW-1185">Reference proteome</keyword>
<evidence type="ECO:0000313" key="3">
    <source>
        <dbReference type="Proteomes" id="UP001199260"/>
    </source>
</evidence>